<reference evidence="4 5" key="1">
    <citation type="submission" date="2018-08" db="EMBL/GenBank/DDBJ databases">
        <title>Recombination of ecologically and evolutionarily significant loci maintains genetic cohesion in the Pseudomonas syringae species complex.</title>
        <authorList>
            <person name="Dillon M."/>
            <person name="Thakur S."/>
            <person name="Almeida R.N.D."/>
            <person name="Weir B.S."/>
            <person name="Guttman D.S."/>
        </authorList>
    </citation>
    <scope>NUCLEOTIDE SEQUENCE [LARGE SCALE GENOMIC DNA]</scope>
    <source>
        <strain evidence="2 4">ICMP 15201</strain>
        <strain evidence="3 5">ICMP 15203</strain>
    </source>
</reference>
<dbReference type="EMBL" id="RBPH01000064">
    <property type="protein sequence ID" value="RMN83703.1"/>
    <property type="molecule type" value="Genomic_DNA"/>
</dbReference>
<protein>
    <submittedName>
        <fullName evidence="3">Uncharacterized protein</fullName>
    </submittedName>
</protein>
<gene>
    <name evidence="3" type="ORF">ALQ51_01587</name>
    <name evidence="2" type="ORF">ALQ53_103310</name>
</gene>
<accession>A0A3M3S6H8</accession>
<dbReference type="RefSeq" id="WP_007248709.1">
    <property type="nucleotide sequence ID" value="NZ_CP178532.1"/>
</dbReference>
<evidence type="ECO:0000256" key="1">
    <source>
        <dbReference type="SAM" id="Phobius"/>
    </source>
</evidence>
<evidence type="ECO:0000313" key="3">
    <source>
        <dbReference type="EMBL" id="RMO04306.1"/>
    </source>
</evidence>
<proteinExistence type="predicted"/>
<keyword evidence="1" id="KW-0812">Transmembrane</keyword>
<evidence type="ECO:0000313" key="2">
    <source>
        <dbReference type="EMBL" id="RMN83703.1"/>
    </source>
</evidence>
<evidence type="ECO:0000313" key="5">
    <source>
        <dbReference type="Proteomes" id="UP000270524"/>
    </source>
</evidence>
<dbReference type="AlphaFoldDB" id="A0A3M3S6H8"/>
<dbReference type="Proteomes" id="UP000270524">
    <property type="component" value="Unassembled WGS sequence"/>
</dbReference>
<dbReference type="Proteomes" id="UP000269335">
    <property type="component" value="Unassembled WGS sequence"/>
</dbReference>
<keyword evidence="1" id="KW-1133">Transmembrane helix</keyword>
<sequence length="134" mass="15036">MTQTAIPIRLATRIADVTSKEFQRHAIFTIPTDSTSPKRIFSTFRADIKRMGDSAVYKLAWFRCDNFITVLVSGTTAVTSYVFAFIVKGKQRKLFESSEVVFEGVSTLKFKIEAEKLLQQYAAPSVKHSFGGTN</sequence>
<dbReference type="EMBL" id="RBPJ01000023">
    <property type="protein sequence ID" value="RMO04306.1"/>
    <property type="molecule type" value="Genomic_DNA"/>
</dbReference>
<organism evidence="3 5">
    <name type="scientific">Pseudomonas cannabina</name>
    <dbReference type="NCBI Taxonomy" id="86840"/>
    <lineage>
        <taxon>Bacteria</taxon>
        <taxon>Pseudomonadati</taxon>
        <taxon>Pseudomonadota</taxon>
        <taxon>Gammaproteobacteria</taxon>
        <taxon>Pseudomonadales</taxon>
        <taxon>Pseudomonadaceae</taxon>
        <taxon>Pseudomonas</taxon>
    </lineage>
</organism>
<dbReference type="GeneID" id="64467162"/>
<name>A0A3M3S6H8_PSECA</name>
<evidence type="ECO:0000313" key="4">
    <source>
        <dbReference type="Proteomes" id="UP000269335"/>
    </source>
</evidence>
<keyword evidence="1" id="KW-0472">Membrane</keyword>
<feature type="transmembrane region" description="Helical" evidence="1">
    <location>
        <begin position="67"/>
        <end position="87"/>
    </location>
</feature>
<comment type="caution">
    <text evidence="3">The sequence shown here is derived from an EMBL/GenBank/DDBJ whole genome shotgun (WGS) entry which is preliminary data.</text>
</comment>